<dbReference type="GO" id="GO:0046983">
    <property type="term" value="F:protein dimerization activity"/>
    <property type="evidence" value="ECO:0007669"/>
    <property type="project" value="InterPro"/>
</dbReference>
<feature type="region of interest" description="Disordered" evidence="6">
    <location>
        <begin position="161"/>
        <end position="180"/>
    </location>
</feature>
<evidence type="ECO:0000256" key="1">
    <source>
        <dbReference type="ARBA" id="ARBA00004123"/>
    </source>
</evidence>
<comment type="subcellular location">
    <subcellularLocation>
        <location evidence="1">Nucleus</location>
    </subcellularLocation>
</comment>
<dbReference type="PROSITE" id="PS51054">
    <property type="entry name" value="ORANGE"/>
    <property type="match status" value="1"/>
</dbReference>
<evidence type="ECO:0000259" key="7">
    <source>
        <dbReference type="PROSITE" id="PS50888"/>
    </source>
</evidence>
<dbReference type="SMART" id="SM00511">
    <property type="entry name" value="ORANGE"/>
    <property type="match status" value="1"/>
</dbReference>
<dbReference type="Pfam" id="PF00010">
    <property type="entry name" value="HLH"/>
    <property type="match status" value="1"/>
</dbReference>
<gene>
    <name evidence="9" type="ORF">NEZAVI_LOCUS13706</name>
</gene>
<keyword evidence="3" id="KW-0238">DNA-binding</keyword>
<evidence type="ECO:0000256" key="2">
    <source>
        <dbReference type="ARBA" id="ARBA00023015"/>
    </source>
</evidence>
<evidence type="ECO:0008006" key="11">
    <source>
        <dbReference type="Google" id="ProtNLM"/>
    </source>
</evidence>
<dbReference type="PANTHER" id="PTHR10985">
    <property type="entry name" value="BASIC HELIX-LOOP-HELIX TRANSCRIPTION FACTOR, HES-RELATED"/>
    <property type="match status" value="1"/>
</dbReference>
<dbReference type="EMBL" id="OV725082">
    <property type="protein sequence ID" value="CAH1405505.1"/>
    <property type="molecule type" value="Genomic_DNA"/>
</dbReference>
<dbReference type="OrthoDB" id="6085656at2759"/>
<dbReference type="GO" id="GO:1990837">
    <property type="term" value="F:sequence-specific double-stranded DNA binding"/>
    <property type="evidence" value="ECO:0007669"/>
    <property type="project" value="UniProtKB-ARBA"/>
</dbReference>
<evidence type="ECO:0000313" key="10">
    <source>
        <dbReference type="Proteomes" id="UP001152798"/>
    </source>
</evidence>
<keyword evidence="2" id="KW-0805">Transcription regulation</keyword>
<dbReference type="PROSITE" id="PS50888">
    <property type="entry name" value="BHLH"/>
    <property type="match status" value="1"/>
</dbReference>
<dbReference type="FunFam" id="4.10.280.10:FF:000009">
    <property type="entry name" value="Transcription factor HES-1"/>
    <property type="match status" value="1"/>
</dbReference>
<dbReference type="InterPro" id="IPR036638">
    <property type="entry name" value="HLH_DNA-bd_sf"/>
</dbReference>
<protein>
    <recommendedName>
        <fullName evidence="11">Hairy</fullName>
    </recommendedName>
</protein>
<evidence type="ECO:0000256" key="6">
    <source>
        <dbReference type="SAM" id="MobiDB-lite"/>
    </source>
</evidence>
<dbReference type="SUPFAM" id="SSF158457">
    <property type="entry name" value="Orange domain-like"/>
    <property type="match status" value="1"/>
</dbReference>
<keyword evidence="10" id="KW-1185">Reference proteome</keyword>
<evidence type="ECO:0000259" key="8">
    <source>
        <dbReference type="PROSITE" id="PS51054"/>
    </source>
</evidence>
<dbReference type="GO" id="GO:0005634">
    <property type="term" value="C:nucleus"/>
    <property type="evidence" value="ECO:0007669"/>
    <property type="project" value="UniProtKB-SubCell"/>
</dbReference>
<dbReference type="Proteomes" id="UP001152798">
    <property type="component" value="Chromosome 6"/>
</dbReference>
<feature type="domain" description="BHLH" evidence="7">
    <location>
        <begin position="17"/>
        <end position="74"/>
    </location>
</feature>
<sequence>MPDIMAAHRHSLSKAELRKSNKPIMEKRRRARINQCLDELKSLILEAMKKDPARHAKLEKADILEMTVKHLQDLQRHQMRSAVSADPSVISKFHSGFNECATEVSRYVSTIDGVDDGVRRRLLGHLTGCLSGLNQVIPLASARLPGDVNNNGHRSAFVAVSRHSPPASPGSELSVQVPEPLPSPSPLVPGLLMQVPRPSTSTGADMWRPW</sequence>
<dbReference type="Gene3D" id="6.10.250.980">
    <property type="match status" value="1"/>
</dbReference>
<organism evidence="9 10">
    <name type="scientific">Nezara viridula</name>
    <name type="common">Southern green stink bug</name>
    <name type="synonym">Cimex viridulus</name>
    <dbReference type="NCBI Taxonomy" id="85310"/>
    <lineage>
        <taxon>Eukaryota</taxon>
        <taxon>Metazoa</taxon>
        <taxon>Ecdysozoa</taxon>
        <taxon>Arthropoda</taxon>
        <taxon>Hexapoda</taxon>
        <taxon>Insecta</taxon>
        <taxon>Pterygota</taxon>
        <taxon>Neoptera</taxon>
        <taxon>Paraneoptera</taxon>
        <taxon>Hemiptera</taxon>
        <taxon>Heteroptera</taxon>
        <taxon>Panheteroptera</taxon>
        <taxon>Pentatomomorpha</taxon>
        <taxon>Pentatomoidea</taxon>
        <taxon>Pentatomidae</taxon>
        <taxon>Pentatominae</taxon>
        <taxon>Nezara</taxon>
    </lineage>
</organism>
<feature type="region of interest" description="Disordered" evidence="6">
    <location>
        <begin position="188"/>
        <end position="210"/>
    </location>
</feature>
<dbReference type="AlphaFoldDB" id="A0A9P0MV20"/>
<keyword evidence="4" id="KW-0804">Transcription</keyword>
<dbReference type="InterPro" id="IPR050370">
    <property type="entry name" value="HES_HEY"/>
</dbReference>
<dbReference type="SUPFAM" id="SSF47459">
    <property type="entry name" value="HLH, helix-loop-helix DNA-binding domain"/>
    <property type="match status" value="1"/>
</dbReference>
<name>A0A9P0MV20_NEZVI</name>
<dbReference type="Gene3D" id="4.10.280.10">
    <property type="entry name" value="Helix-loop-helix DNA-binding domain"/>
    <property type="match status" value="1"/>
</dbReference>
<dbReference type="SMART" id="SM00353">
    <property type="entry name" value="HLH"/>
    <property type="match status" value="1"/>
</dbReference>
<dbReference type="InterPro" id="IPR011598">
    <property type="entry name" value="bHLH_dom"/>
</dbReference>
<evidence type="ECO:0000256" key="5">
    <source>
        <dbReference type="ARBA" id="ARBA00023242"/>
    </source>
</evidence>
<evidence type="ECO:0000256" key="3">
    <source>
        <dbReference type="ARBA" id="ARBA00023125"/>
    </source>
</evidence>
<accession>A0A9P0MV20</accession>
<feature type="domain" description="Orange" evidence="8">
    <location>
        <begin position="93"/>
        <end position="126"/>
    </location>
</feature>
<dbReference type="CDD" id="cd18913">
    <property type="entry name" value="bHLH-O_hairy_like"/>
    <property type="match status" value="1"/>
</dbReference>
<evidence type="ECO:0000313" key="9">
    <source>
        <dbReference type="EMBL" id="CAH1405505.1"/>
    </source>
</evidence>
<reference evidence="9" key="1">
    <citation type="submission" date="2022-01" db="EMBL/GenBank/DDBJ databases">
        <authorList>
            <person name="King R."/>
        </authorList>
    </citation>
    <scope>NUCLEOTIDE SEQUENCE</scope>
</reference>
<dbReference type="Pfam" id="PF07527">
    <property type="entry name" value="Hairy_orange"/>
    <property type="match status" value="1"/>
</dbReference>
<keyword evidence="5" id="KW-0539">Nucleus</keyword>
<evidence type="ECO:0000256" key="4">
    <source>
        <dbReference type="ARBA" id="ARBA00023163"/>
    </source>
</evidence>
<dbReference type="InterPro" id="IPR003650">
    <property type="entry name" value="Orange_dom"/>
</dbReference>
<dbReference type="GO" id="GO:0006355">
    <property type="term" value="P:regulation of DNA-templated transcription"/>
    <property type="evidence" value="ECO:0007669"/>
    <property type="project" value="InterPro"/>
</dbReference>
<proteinExistence type="predicted"/>